<dbReference type="EMBL" id="NFKK01000035">
    <property type="protein sequence ID" value="OUP49779.1"/>
    <property type="molecule type" value="Genomic_DNA"/>
</dbReference>
<sequence>MQDRVPTPGKENRVRIRLDDGQSIEGILEYADDASVQGSVYNKANVLSDDVCNVLNIPTSAEPKDAFLSAHKKTWREIERITASKTWIVPDGIYHIGVFLIGGGQSGQGWQMAVDSGYEDECAIGGASGWGKSVVMDVTPGQEIEVIIGAGGVATQHWYRSKGGDTKFGSYVAPSGGNMDRMAAGVQDVRRFEFSSLDGIDGDNRTGELNTKTINAPYGGVSGIISQQSASPGMVADWISSAILGEKNIFDPSMKAFGLGGCVALKHYHNTSSPNIIYTAKPYPLGDMGIAGEAKTYFYSDDGTGKTYKGGNATGYGNGGGACLAVTDDRTNNANIIGGDGSPGIVIIYV</sequence>
<name>A0A1Y4L2Z7_9FIRM</name>
<dbReference type="Pfam" id="PF21722">
    <property type="entry name" value="Gly_rich_2"/>
    <property type="match status" value="1"/>
</dbReference>
<accession>A0A1Y4L2Z7</accession>
<organism evidence="2 3">
    <name type="scientific">Butyricicoccus pullicaecorum</name>
    <dbReference type="NCBI Taxonomy" id="501571"/>
    <lineage>
        <taxon>Bacteria</taxon>
        <taxon>Bacillati</taxon>
        <taxon>Bacillota</taxon>
        <taxon>Clostridia</taxon>
        <taxon>Eubacteriales</taxon>
        <taxon>Butyricicoccaceae</taxon>
        <taxon>Butyricicoccus</taxon>
    </lineage>
</organism>
<dbReference type="InterPro" id="IPR049304">
    <property type="entry name" value="Gly_rich_dom"/>
</dbReference>
<gene>
    <name evidence="2" type="ORF">B5F17_14225</name>
</gene>
<comment type="caution">
    <text evidence="2">The sequence shown here is derived from an EMBL/GenBank/DDBJ whole genome shotgun (WGS) entry which is preliminary data.</text>
</comment>
<evidence type="ECO:0000313" key="3">
    <source>
        <dbReference type="Proteomes" id="UP000195897"/>
    </source>
</evidence>
<dbReference type="AlphaFoldDB" id="A0A1Y4L2Z7"/>
<proteinExistence type="predicted"/>
<evidence type="ECO:0000313" key="2">
    <source>
        <dbReference type="EMBL" id="OUP49779.1"/>
    </source>
</evidence>
<feature type="domain" description="Glycine-rich" evidence="1">
    <location>
        <begin position="86"/>
        <end position="349"/>
    </location>
</feature>
<protein>
    <recommendedName>
        <fullName evidence="1">Glycine-rich domain-containing protein</fullName>
    </recommendedName>
</protein>
<dbReference type="Proteomes" id="UP000195897">
    <property type="component" value="Unassembled WGS sequence"/>
</dbReference>
<reference evidence="3" key="1">
    <citation type="submission" date="2017-04" db="EMBL/GenBank/DDBJ databases">
        <title>Function of individual gut microbiota members based on whole genome sequencing of pure cultures obtained from chicken caecum.</title>
        <authorList>
            <person name="Medvecky M."/>
            <person name="Cejkova D."/>
            <person name="Polansky O."/>
            <person name="Karasova D."/>
            <person name="Kubasova T."/>
            <person name="Cizek A."/>
            <person name="Rychlik I."/>
        </authorList>
    </citation>
    <scope>NUCLEOTIDE SEQUENCE [LARGE SCALE GENOMIC DNA]</scope>
    <source>
        <strain evidence="3">An180</strain>
    </source>
</reference>
<evidence type="ECO:0000259" key="1">
    <source>
        <dbReference type="Pfam" id="PF21722"/>
    </source>
</evidence>
<dbReference type="RefSeq" id="WP_087374886.1">
    <property type="nucleotide sequence ID" value="NZ_NFKK01000035.1"/>
</dbReference>